<protein>
    <submittedName>
        <fullName evidence="1">Uncharacterized protein</fullName>
    </submittedName>
</protein>
<proteinExistence type="predicted"/>
<dbReference type="AlphaFoldDB" id="A0A0F3RLH4"/>
<comment type="caution">
    <text evidence="1">The sequence shown here is derived from an EMBL/GenBank/DDBJ whole genome shotgun (WGS) entry which is preliminary data.</text>
</comment>
<dbReference type="Proteomes" id="UP000033580">
    <property type="component" value="Unassembled WGS sequence"/>
</dbReference>
<evidence type="ECO:0000313" key="2">
    <source>
        <dbReference type="Proteomes" id="UP000033580"/>
    </source>
</evidence>
<evidence type="ECO:0000313" key="1">
    <source>
        <dbReference type="EMBL" id="KJW07220.1"/>
    </source>
</evidence>
<dbReference type="EMBL" id="LAOR01000042">
    <property type="protein sequence ID" value="KJW07220.1"/>
    <property type="molecule type" value="Genomic_DNA"/>
</dbReference>
<gene>
    <name evidence="1" type="ORF">OTUT144_0742</name>
</gene>
<reference evidence="1 2" key="1">
    <citation type="submission" date="2015-01" db="EMBL/GenBank/DDBJ databases">
        <title>Genome Sequencing of Rickettsiales.</title>
        <authorList>
            <person name="Daugherty S.C."/>
            <person name="Su Q."/>
            <person name="Abolude K."/>
            <person name="Beier-Sexton M."/>
            <person name="Carlyon J.A."/>
            <person name="Carter R."/>
            <person name="Day N.P."/>
            <person name="Dumler S.J."/>
            <person name="Dyachenko V."/>
            <person name="Godinez A."/>
            <person name="Kurtti T.J."/>
            <person name="Lichay M."/>
            <person name="Mullins K.E."/>
            <person name="Ott S."/>
            <person name="Pappas-Brown V."/>
            <person name="Paris D.H."/>
            <person name="Patel P."/>
            <person name="Richards A.L."/>
            <person name="Sadzewicz L."/>
            <person name="Sears K."/>
            <person name="Seidman D."/>
            <person name="Sengamalay N."/>
            <person name="Stenos J."/>
            <person name="Tallon L.J."/>
            <person name="Vincent G."/>
            <person name="Fraser C.M."/>
            <person name="Munderloh U."/>
            <person name="Dunning-Hotopp J.C."/>
        </authorList>
    </citation>
    <scope>NUCLEOTIDE SEQUENCE [LARGE SCALE GENOMIC DNA]</scope>
    <source>
        <strain evidence="1 2">UT144</strain>
    </source>
</reference>
<organism evidence="1 2">
    <name type="scientific">Orientia tsutsugamushi str. UT144</name>
    <dbReference type="NCBI Taxonomy" id="1441384"/>
    <lineage>
        <taxon>Bacteria</taxon>
        <taxon>Pseudomonadati</taxon>
        <taxon>Pseudomonadota</taxon>
        <taxon>Alphaproteobacteria</taxon>
        <taxon>Rickettsiales</taxon>
        <taxon>Rickettsiaceae</taxon>
        <taxon>Rickettsieae</taxon>
        <taxon>Orientia</taxon>
    </lineage>
</organism>
<accession>A0A0F3RLH4</accession>
<name>A0A0F3RLH4_ORITS</name>
<dbReference type="PATRIC" id="fig|1441384.3.peg.1693"/>
<sequence>MAVHSIDRNTWLTKLERIKLLSSKNQDIKFNNLGHIIDYNVCSLKPKNQP</sequence>